<dbReference type="InterPro" id="IPR036034">
    <property type="entry name" value="PDZ_sf"/>
</dbReference>
<dbReference type="AlphaFoldDB" id="D2DXS8"/>
<dbReference type="GO" id="GO:0006508">
    <property type="term" value="P:proteolysis"/>
    <property type="evidence" value="ECO:0007669"/>
    <property type="project" value="UniProtKB-KW"/>
</dbReference>
<evidence type="ECO:0000313" key="5">
    <source>
        <dbReference type="EMBL" id="ACO70901.1"/>
    </source>
</evidence>
<protein>
    <submittedName>
        <fullName evidence="5">Peptidase S1/S6 chymotrypsin/Hap</fullName>
    </submittedName>
</protein>
<keyword evidence="4" id="KW-0732">Signal</keyword>
<reference evidence="5" key="1">
    <citation type="journal article" date="2010" name="FEMS Microbiol. Ecol.">
        <title>Phylogenetic and metagenomic analysis of Verrucomicrobia in former agricultural grassland soil.</title>
        <authorList>
            <person name="Kielak A."/>
            <person name="Rodrigues J.L.M."/>
            <person name="Kuramae E.E."/>
            <person name="Chain P.S.G."/>
            <person name="van Veen J.A."/>
            <person name="Kowalchuk G.A."/>
        </authorList>
    </citation>
    <scope>NUCLEOTIDE SEQUENCE</scope>
</reference>
<evidence type="ECO:0000256" key="2">
    <source>
        <dbReference type="ARBA" id="ARBA00022670"/>
    </source>
</evidence>
<comment type="similarity">
    <text evidence="1">Belongs to the peptidase S1C family.</text>
</comment>
<dbReference type="GO" id="GO:0004252">
    <property type="term" value="F:serine-type endopeptidase activity"/>
    <property type="evidence" value="ECO:0007669"/>
    <property type="project" value="InterPro"/>
</dbReference>
<dbReference type="PANTHER" id="PTHR43343">
    <property type="entry name" value="PEPTIDASE S12"/>
    <property type="match status" value="1"/>
</dbReference>
<evidence type="ECO:0000256" key="3">
    <source>
        <dbReference type="ARBA" id="ARBA00022801"/>
    </source>
</evidence>
<evidence type="ECO:0000256" key="4">
    <source>
        <dbReference type="SAM" id="SignalP"/>
    </source>
</evidence>
<accession>D2DXS8</accession>
<dbReference type="InterPro" id="IPR043504">
    <property type="entry name" value="Peptidase_S1_PA_chymotrypsin"/>
</dbReference>
<dbReference type="EMBL" id="FJ872373">
    <property type="protein sequence ID" value="ACO70901.1"/>
    <property type="molecule type" value="Genomic_DNA"/>
</dbReference>
<evidence type="ECO:0000256" key="1">
    <source>
        <dbReference type="ARBA" id="ARBA00010541"/>
    </source>
</evidence>
<dbReference type="Gene3D" id="2.30.42.10">
    <property type="match status" value="1"/>
</dbReference>
<feature type="signal peptide" evidence="4">
    <location>
        <begin position="1"/>
        <end position="27"/>
    </location>
</feature>
<dbReference type="SUPFAM" id="SSF50494">
    <property type="entry name" value="Trypsin-like serine proteases"/>
    <property type="match status" value="1"/>
</dbReference>
<keyword evidence="3" id="KW-0378">Hydrolase</keyword>
<dbReference type="InterPro" id="IPR009003">
    <property type="entry name" value="Peptidase_S1_PA"/>
</dbReference>
<dbReference type="MEROPS" id="S01.454"/>
<dbReference type="Gene3D" id="2.40.10.10">
    <property type="entry name" value="Trypsin-like serine proteases"/>
    <property type="match status" value="2"/>
</dbReference>
<dbReference type="InterPro" id="IPR001940">
    <property type="entry name" value="Peptidase_S1C"/>
</dbReference>
<organism evidence="5">
    <name type="scientific">uncultured Verrucomicrobiota bacterium</name>
    <dbReference type="NCBI Taxonomy" id="156588"/>
    <lineage>
        <taxon>Bacteria</taxon>
        <taxon>Pseudomonadati</taxon>
        <taxon>Verrucomicrobiota</taxon>
        <taxon>environmental samples</taxon>
    </lineage>
</organism>
<feature type="chain" id="PRO_5003030042" evidence="4">
    <location>
        <begin position="28"/>
        <end position="382"/>
    </location>
</feature>
<dbReference type="PANTHER" id="PTHR43343:SF3">
    <property type="entry name" value="PROTEASE DO-LIKE 8, CHLOROPLASTIC"/>
    <property type="match status" value="1"/>
</dbReference>
<dbReference type="InterPro" id="IPR051201">
    <property type="entry name" value="Chloro_Bact_Ser_Proteases"/>
</dbReference>
<dbReference type="SUPFAM" id="SSF50156">
    <property type="entry name" value="PDZ domain-like"/>
    <property type="match status" value="1"/>
</dbReference>
<dbReference type="Pfam" id="PF13365">
    <property type="entry name" value="Trypsin_2"/>
    <property type="match status" value="1"/>
</dbReference>
<name>D2DXS8_9BACT</name>
<proteinExistence type="inferred from homology"/>
<dbReference type="PRINTS" id="PR00834">
    <property type="entry name" value="PROTEASES2C"/>
</dbReference>
<keyword evidence="2" id="KW-0645">Protease</keyword>
<sequence length="382" mass="40972">MVLFHSMKFPLLSIFGFATFISSFGWAQEDPAKEPSVVAVAKAMPAVVNINTERVVKRTVRDPYDDFFNNFFGGPMRPPRQIRQKVQSLGSGFIVDPKGYIVTNEHVVERAAELKISITTNDGKTYEAHYVTGSSESDLALLKIESAEPLAFIKLSDLSPNYLGQTVLVLGNPLGYGSSVARGILSAKNRTVAVDEIEHKGLIQTDAAINPGNSGGPVVDLAGKLVGVSSVKMAFTPQGVPTQGLGFAIPGEVVRTKVEEFKKAAASEKKGKRAAPMSLARKYFGLQLQDLTADLSETLGYEPGSGVLVADVDPKSPAEEAGITRGIVIYQVGRYAITSAKQVDELLETVGSGAPVDFTVGAIRKVRGQNFRQLQTVSLKAR</sequence>